<accession>A0A9P5Y986</accession>
<keyword evidence="2" id="KW-0479">Metal-binding</keyword>
<organism evidence="8 9">
    <name type="scientific">Collybia nuda</name>
    <dbReference type="NCBI Taxonomy" id="64659"/>
    <lineage>
        <taxon>Eukaryota</taxon>
        <taxon>Fungi</taxon>
        <taxon>Dikarya</taxon>
        <taxon>Basidiomycota</taxon>
        <taxon>Agaricomycotina</taxon>
        <taxon>Agaricomycetes</taxon>
        <taxon>Agaricomycetidae</taxon>
        <taxon>Agaricales</taxon>
        <taxon>Tricholomatineae</taxon>
        <taxon>Clitocybaceae</taxon>
        <taxon>Collybia</taxon>
    </lineage>
</organism>
<comment type="caution">
    <text evidence="8">The sequence shown here is derived from an EMBL/GenBank/DDBJ whole genome shotgun (WGS) entry which is preliminary data.</text>
</comment>
<dbReference type="PROSITE" id="PS50048">
    <property type="entry name" value="ZN2_CY6_FUNGAL_2"/>
    <property type="match status" value="1"/>
</dbReference>
<feature type="compositionally biased region" description="Polar residues" evidence="6">
    <location>
        <begin position="111"/>
        <end position="120"/>
    </location>
</feature>
<evidence type="ECO:0000256" key="1">
    <source>
        <dbReference type="ARBA" id="ARBA00004123"/>
    </source>
</evidence>
<evidence type="ECO:0000256" key="5">
    <source>
        <dbReference type="ARBA" id="ARBA00023242"/>
    </source>
</evidence>
<evidence type="ECO:0000256" key="4">
    <source>
        <dbReference type="ARBA" id="ARBA00023163"/>
    </source>
</evidence>
<evidence type="ECO:0000256" key="3">
    <source>
        <dbReference type="ARBA" id="ARBA00023015"/>
    </source>
</evidence>
<dbReference type="EMBL" id="MU150253">
    <property type="protein sequence ID" value="KAF9464608.1"/>
    <property type="molecule type" value="Genomic_DNA"/>
</dbReference>
<name>A0A9P5Y986_9AGAR</name>
<dbReference type="PROSITE" id="PS00463">
    <property type="entry name" value="ZN2_CY6_FUNGAL_1"/>
    <property type="match status" value="1"/>
</dbReference>
<feature type="region of interest" description="Disordered" evidence="6">
    <location>
        <begin position="111"/>
        <end position="135"/>
    </location>
</feature>
<feature type="compositionally biased region" description="Low complexity" evidence="6">
    <location>
        <begin position="121"/>
        <end position="133"/>
    </location>
</feature>
<dbReference type="InterPro" id="IPR001138">
    <property type="entry name" value="Zn2Cys6_DnaBD"/>
</dbReference>
<evidence type="ECO:0000256" key="6">
    <source>
        <dbReference type="SAM" id="MobiDB-lite"/>
    </source>
</evidence>
<proteinExistence type="predicted"/>
<evidence type="ECO:0000313" key="8">
    <source>
        <dbReference type="EMBL" id="KAF9464608.1"/>
    </source>
</evidence>
<dbReference type="PANTHER" id="PTHR47338:SF29">
    <property type="entry name" value="ZN(2)-C6 FUNGAL-TYPE DOMAIN-CONTAINING PROTEIN"/>
    <property type="match status" value="1"/>
</dbReference>
<dbReference type="GO" id="GO:0005634">
    <property type="term" value="C:nucleus"/>
    <property type="evidence" value="ECO:0007669"/>
    <property type="project" value="UniProtKB-SubCell"/>
</dbReference>
<evidence type="ECO:0000259" key="7">
    <source>
        <dbReference type="PROSITE" id="PS50048"/>
    </source>
</evidence>
<keyword evidence="5" id="KW-0539">Nucleus</keyword>
<protein>
    <recommendedName>
        <fullName evidence="7">Zn(2)-C6 fungal-type domain-containing protein</fullName>
    </recommendedName>
</protein>
<dbReference type="Pfam" id="PF00172">
    <property type="entry name" value="Zn_clus"/>
    <property type="match status" value="1"/>
</dbReference>
<sequence>MPPYKTESTLRRGTACLSCRKRKLKCDGTRPVCRQCDKMNRGHSCAYDDKQQKSRTQLLKEQLAMLEKRLQELESNPSGSRSSPSTSFQLDMESYNFDSFDGTPSVSPFANGSLQLQDVGSSSSSSSSSSSPSMYTSALFPPGTGGLEGFDSDLSFYNYSNATSDTNEDQVHMSSLPPASKKHLLDIFTAHKHQCWFYGSMERFYQEGHAQSYAEEPHPALTNAIFLLSCHFSQMPCYSDMEPGFFTHTLHEINAALDTSDRLVDIVQASSLLAVYLYTNHRVLEGYRHAFSAIRLAVGLGLHQIRPLDISAALGYPQQSSLIPLPIPQNQTELTDRISAFWQVFMVDRCWSVVNGLPLALPDKENSQTRILTPWPIGFDEFDWEDHTAKGPIQMLFQGVSEFPTAMCIPALKAKAAALYELTSRLKADKSEWTDYCFAESALQRFSSTLPSQSDRAGRTSPILDHDYFAIQTMTYTSFIHLQQGLLFDERAFKAANSIIRLIRQLSEADYQYIDPIMGACWHTASKIFTRVLTNIDKMNSYTRDITNIIHCYESFGRVFGSIQYVSMISLQDLTLNVIFPSGDLALKLELASNHSRLIL</sequence>
<dbReference type="GO" id="GO:0000981">
    <property type="term" value="F:DNA-binding transcription factor activity, RNA polymerase II-specific"/>
    <property type="evidence" value="ECO:0007669"/>
    <property type="project" value="InterPro"/>
</dbReference>
<gene>
    <name evidence="8" type="ORF">BDZ94DRAFT_1297108</name>
</gene>
<dbReference type="GO" id="GO:0003677">
    <property type="term" value="F:DNA binding"/>
    <property type="evidence" value="ECO:0007669"/>
    <property type="project" value="InterPro"/>
</dbReference>
<dbReference type="SMART" id="SM00906">
    <property type="entry name" value="Fungal_trans"/>
    <property type="match status" value="1"/>
</dbReference>
<evidence type="ECO:0000313" key="9">
    <source>
        <dbReference type="Proteomes" id="UP000807353"/>
    </source>
</evidence>
<dbReference type="CDD" id="cd00067">
    <property type="entry name" value="GAL4"/>
    <property type="match status" value="1"/>
</dbReference>
<dbReference type="GO" id="GO:0006351">
    <property type="term" value="P:DNA-templated transcription"/>
    <property type="evidence" value="ECO:0007669"/>
    <property type="project" value="InterPro"/>
</dbReference>
<dbReference type="SMART" id="SM00066">
    <property type="entry name" value="GAL4"/>
    <property type="match status" value="1"/>
</dbReference>
<dbReference type="SUPFAM" id="SSF57701">
    <property type="entry name" value="Zn2/Cys6 DNA-binding domain"/>
    <property type="match status" value="1"/>
</dbReference>
<dbReference type="PANTHER" id="PTHR47338">
    <property type="entry name" value="ZN(II)2CYS6 TRANSCRIPTION FACTOR (EUROFUNG)-RELATED"/>
    <property type="match status" value="1"/>
</dbReference>
<dbReference type="InterPro" id="IPR050815">
    <property type="entry name" value="TF_fung"/>
</dbReference>
<comment type="subcellular location">
    <subcellularLocation>
        <location evidence="1">Nucleus</location>
    </subcellularLocation>
</comment>
<keyword evidence="4" id="KW-0804">Transcription</keyword>
<dbReference type="GO" id="GO:0008270">
    <property type="term" value="F:zinc ion binding"/>
    <property type="evidence" value="ECO:0007669"/>
    <property type="project" value="InterPro"/>
</dbReference>
<evidence type="ECO:0000256" key="2">
    <source>
        <dbReference type="ARBA" id="ARBA00022723"/>
    </source>
</evidence>
<dbReference type="InterPro" id="IPR007219">
    <property type="entry name" value="XnlR_reg_dom"/>
</dbReference>
<keyword evidence="3" id="KW-0805">Transcription regulation</keyword>
<keyword evidence="9" id="KW-1185">Reference proteome</keyword>
<dbReference type="CDD" id="cd12148">
    <property type="entry name" value="fungal_TF_MHR"/>
    <property type="match status" value="1"/>
</dbReference>
<dbReference type="AlphaFoldDB" id="A0A9P5Y986"/>
<reference evidence="8" key="1">
    <citation type="submission" date="2020-11" db="EMBL/GenBank/DDBJ databases">
        <authorList>
            <consortium name="DOE Joint Genome Institute"/>
            <person name="Ahrendt S."/>
            <person name="Riley R."/>
            <person name="Andreopoulos W."/>
            <person name="Labutti K."/>
            <person name="Pangilinan J."/>
            <person name="Ruiz-Duenas F.J."/>
            <person name="Barrasa J.M."/>
            <person name="Sanchez-Garcia M."/>
            <person name="Camarero S."/>
            <person name="Miyauchi S."/>
            <person name="Serrano A."/>
            <person name="Linde D."/>
            <person name="Babiker R."/>
            <person name="Drula E."/>
            <person name="Ayuso-Fernandez I."/>
            <person name="Pacheco R."/>
            <person name="Padilla G."/>
            <person name="Ferreira P."/>
            <person name="Barriuso J."/>
            <person name="Kellner H."/>
            <person name="Castanera R."/>
            <person name="Alfaro M."/>
            <person name="Ramirez L."/>
            <person name="Pisabarro A.G."/>
            <person name="Kuo A."/>
            <person name="Tritt A."/>
            <person name="Lipzen A."/>
            <person name="He G."/>
            <person name="Yan M."/>
            <person name="Ng V."/>
            <person name="Cullen D."/>
            <person name="Martin F."/>
            <person name="Rosso M.-N."/>
            <person name="Henrissat B."/>
            <person name="Hibbett D."/>
            <person name="Martinez A.T."/>
            <person name="Grigoriev I.V."/>
        </authorList>
    </citation>
    <scope>NUCLEOTIDE SEQUENCE</scope>
    <source>
        <strain evidence="8">CBS 247.69</strain>
    </source>
</reference>
<dbReference type="OrthoDB" id="2123952at2759"/>
<dbReference type="InterPro" id="IPR036864">
    <property type="entry name" value="Zn2-C6_fun-type_DNA-bd_sf"/>
</dbReference>
<dbReference type="Pfam" id="PF04082">
    <property type="entry name" value="Fungal_trans"/>
    <property type="match status" value="1"/>
</dbReference>
<dbReference type="Gene3D" id="4.10.240.10">
    <property type="entry name" value="Zn(2)-C6 fungal-type DNA-binding domain"/>
    <property type="match status" value="1"/>
</dbReference>
<feature type="domain" description="Zn(2)-C6 fungal-type" evidence="7">
    <location>
        <begin position="15"/>
        <end position="47"/>
    </location>
</feature>
<dbReference type="Proteomes" id="UP000807353">
    <property type="component" value="Unassembled WGS sequence"/>
</dbReference>